<keyword evidence="2" id="KW-0812">Transmembrane</keyword>
<evidence type="ECO:0000256" key="2">
    <source>
        <dbReference type="SAM" id="Phobius"/>
    </source>
</evidence>
<feature type="region of interest" description="Disordered" evidence="1">
    <location>
        <begin position="229"/>
        <end position="293"/>
    </location>
</feature>
<feature type="region of interest" description="Disordered" evidence="1">
    <location>
        <begin position="65"/>
        <end position="90"/>
    </location>
</feature>
<organism evidence="4">
    <name type="scientific">Chaetoceros debilis</name>
    <dbReference type="NCBI Taxonomy" id="122233"/>
    <lineage>
        <taxon>Eukaryota</taxon>
        <taxon>Sar</taxon>
        <taxon>Stramenopiles</taxon>
        <taxon>Ochrophyta</taxon>
        <taxon>Bacillariophyta</taxon>
        <taxon>Coscinodiscophyceae</taxon>
        <taxon>Chaetocerotophycidae</taxon>
        <taxon>Chaetocerotales</taxon>
        <taxon>Chaetocerotaceae</taxon>
        <taxon>Chaetoceros</taxon>
    </lineage>
</organism>
<feature type="compositionally biased region" description="Low complexity" evidence="1">
    <location>
        <begin position="65"/>
        <end position="83"/>
    </location>
</feature>
<keyword evidence="2" id="KW-1133">Transmembrane helix</keyword>
<accession>A0A7S3QDS0</accession>
<evidence type="ECO:0000313" key="4">
    <source>
        <dbReference type="EMBL" id="CAE0474448.1"/>
    </source>
</evidence>
<protein>
    <recommendedName>
        <fullName evidence="5">TFIIB-type domain-containing protein</fullName>
    </recommendedName>
</protein>
<feature type="compositionally biased region" description="Gly residues" evidence="1">
    <location>
        <begin position="229"/>
        <end position="247"/>
    </location>
</feature>
<evidence type="ECO:0000256" key="3">
    <source>
        <dbReference type="SAM" id="SignalP"/>
    </source>
</evidence>
<name>A0A7S3QDS0_9STRA</name>
<feature type="signal peptide" evidence="3">
    <location>
        <begin position="1"/>
        <end position="28"/>
    </location>
</feature>
<dbReference type="EMBL" id="HBIO01025125">
    <property type="protein sequence ID" value="CAE0474448.1"/>
    <property type="molecule type" value="Transcribed_RNA"/>
</dbReference>
<evidence type="ECO:0008006" key="5">
    <source>
        <dbReference type="Google" id="ProtNLM"/>
    </source>
</evidence>
<keyword evidence="3" id="KW-0732">Signal</keyword>
<gene>
    <name evidence="4" type="ORF">CDEB00056_LOCUS19301</name>
</gene>
<proteinExistence type="predicted"/>
<feature type="transmembrane region" description="Helical" evidence="2">
    <location>
        <begin position="102"/>
        <end position="125"/>
    </location>
</feature>
<feature type="chain" id="PRO_5030565926" description="TFIIB-type domain-containing protein" evidence="3">
    <location>
        <begin position="29"/>
        <end position="293"/>
    </location>
</feature>
<feature type="compositionally biased region" description="Low complexity" evidence="1">
    <location>
        <begin position="259"/>
        <end position="269"/>
    </location>
</feature>
<evidence type="ECO:0000256" key="1">
    <source>
        <dbReference type="SAM" id="MobiDB-lite"/>
    </source>
</evidence>
<sequence>MPSSTIKKTSSRALAVAAVALMAASSEAFTMPSSNTSNSNNYLMSNTIIPKTPFSNADYLAPATLSKSPSQSHSKSSSTTQLQMGFNLPPPPPDPKADIQSILKTTGVIGAIVLFFISPLGGIFFALTNSLLLLLIITPFLASIGFTIWQILYTIEAPCPSCGVPARVLKDEEAGPNICLSCGQMVRATVDKDGIELCNDPNDVFDEGSRISSLFDMFTGGNGVGEAGSFMGGGGSGSGSSSGGIGDGDPSVFFGDNRSSSNNSNNNSNDAEDRKNKKKRESTVIDVDVTPDE</sequence>
<dbReference type="AlphaFoldDB" id="A0A7S3QDS0"/>
<keyword evidence="2" id="KW-0472">Membrane</keyword>
<feature type="transmembrane region" description="Helical" evidence="2">
    <location>
        <begin position="132"/>
        <end position="152"/>
    </location>
</feature>
<reference evidence="4" key="1">
    <citation type="submission" date="2021-01" db="EMBL/GenBank/DDBJ databases">
        <authorList>
            <person name="Corre E."/>
            <person name="Pelletier E."/>
            <person name="Niang G."/>
            <person name="Scheremetjew M."/>
            <person name="Finn R."/>
            <person name="Kale V."/>
            <person name="Holt S."/>
            <person name="Cochrane G."/>
            <person name="Meng A."/>
            <person name="Brown T."/>
            <person name="Cohen L."/>
        </authorList>
    </citation>
    <scope>NUCLEOTIDE SEQUENCE</scope>
    <source>
        <strain evidence="4">MM31A-1</strain>
    </source>
</reference>